<proteinExistence type="predicted"/>
<accession>A0A6J5L5W8</accession>
<organism evidence="1">
    <name type="scientific">uncultured Caudovirales phage</name>
    <dbReference type="NCBI Taxonomy" id="2100421"/>
    <lineage>
        <taxon>Viruses</taxon>
        <taxon>Duplodnaviria</taxon>
        <taxon>Heunggongvirae</taxon>
        <taxon>Uroviricota</taxon>
        <taxon>Caudoviricetes</taxon>
        <taxon>Peduoviridae</taxon>
        <taxon>Maltschvirus</taxon>
        <taxon>Maltschvirus maltsch</taxon>
    </lineage>
</organism>
<reference evidence="1" key="1">
    <citation type="submission" date="2020-04" db="EMBL/GenBank/DDBJ databases">
        <authorList>
            <person name="Chiriac C."/>
            <person name="Salcher M."/>
            <person name="Ghai R."/>
            <person name="Kavagutti S V."/>
        </authorList>
    </citation>
    <scope>NUCLEOTIDE SEQUENCE</scope>
</reference>
<name>A0A6J5L5W8_9CAUD</name>
<evidence type="ECO:0000313" key="1">
    <source>
        <dbReference type="EMBL" id="CAB4128962.1"/>
    </source>
</evidence>
<sequence>MAYSQGGLIAAADYNNFINGSNQLNTVWNVGTGNAGYGQTAISAVSQSGTVTATQWATLINTLNSTLVHQSGTGSGISATTAGTTINYLSTLSTNVNTAYTNRVNFATQGTTTTGTATNSNFTCVNTTAAQTFTVSRTATFASADQARYFFNAGGQLNFVCGTATNGGATNRGADLVTLVNTNFISYPAFRQGSGGGRSGTGGTVVTNVTNIGYYQLTTLDQTLVKITSTTSPYTGDYIQLVVKSNGTIGANGDKGTVITYTLTLYSDVQSTYSTPPAAGPGGVAPVTNTTTEDSINITVPNRIDIVYPETTNLTNSWGTVTIA</sequence>
<dbReference type="EMBL" id="LR796233">
    <property type="protein sequence ID" value="CAB4128962.1"/>
    <property type="molecule type" value="Genomic_DNA"/>
</dbReference>
<protein>
    <submittedName>
        <fullName evidence="1">Uncharacterized protein</fullName>
    </submittedName>
</protein>
<gene>
    <name evidence="1" type="ORF">UFOVP112_113</name>
</gene>